<keyword evidence="3" id="KW-1185">Reference proteome</keyword>
<proteinExistence type="predicted"/>
<dbReference type="Pfam" id="PF00881">
    <property type="entry name" value="Nitroreductase"/>
    <property type="match status" value="1"/>
</dbReference>
<dbReference type="NCBIfam" id="TIGR03605">
    <property type="entry name" value="antibiot_sagB"/>
    <property type="match status" value="1"/>
</dbReference>
<name>A0ABS7I8S3_9HYPH</name>
<dbReference type="PANTHER" id="PTHR43745">
    <property type="entry name" value="NITROREDUCTASE MJ1384-RELATED"/>
    <property type="match status" value="1"/>
</dbReference>
<dbReference type="SUPFAM" id="SSF55469">
    <property type="entry name" value="FMN-dependent nitroreductase-like"/>
    <property type="match status" value="1"/>
</dbReference>
<evidence type="ECO:0000259" key="1">
    <source>
        <dbReference type="Pfam" id="PF00881"/>
    </source>
</evidence>
<dbReference type="CDD" id="cd02142">
    <property type="entry name" value="McbC_SagB-like_oxidoreductase"/>
    <property type="match status" value="1"/>
</dbReference>
<accession>A0ABS7I8S3</accession>
<dbReference type="InterPro" id="IPR000415">
    <property type="entry name" value="Nitroreductase-like"/>
</dbReference>
<dbReference type="EMBL" id="JABDYF010000001">
    <property type="protein sequence ID" value="MBX5088237.1"/>
    <property type="molecule type" value="Genomic_DNA"/>
</dbReference>
<comment type="caution">
    <text evidence="2">The sequence shown here is derived from an EMBL/GenBank/DDBJ whole genome shotgun (WGS) entry which is preliminary data.</text>
</comment>
<gene>
    <name evidence="2" type="ORF">HJB60_03480</name>
</gene>
<organism evidence="2 3">
    <name type="scientific">Rhizobium lentis</name>
    <dbReference type="NCBI Taxonomy" id="1138194"/>
    <lineage>
        <taxon>Bacteria</taxon>
        <taxon>Pseudomonadati</taxon>
        <taxon>Pseudomonadota</taxon>
        <taxon>Alphaproteobacteria</taxon>
        <taxon>Hyphomicrobiales</taxon>
        <taxon>Rhizobiaceae</taxon>
        <taxon>Rhizobium/Agrobacterium group</taxon>
        <taxon>Rhizobium</taxon>
    </lineage>
</organism>
<dbReference type="RefSeq" id="WP_221118412.1">
    <property type="nucleotide sequence ID" value="NZ_JABDYF010000001.1"/>
</dbReference>
<sequence length="351" mass="39503">MSDEIEPRDFFVVVRDGKLLAYDYIAQRQFHISLDALAVLLGGSELRQHQAAAQVKRAGLNHAFRVPWDWDALSQIFHFGTYLRRSTESDATYGESARRYVENCEGIMDAMPSDAFATVRGAEPIDLGEDTVDDLGTLKDALEQRVTSRRFTRQRLQFRAVATVIRNAFRYREHDGNAYKKMGMFTPTMRRTAPSGGSLQSCECYLIADRVSDLEAGIFHYQSHNDSLARVAKLSGNFSFARLFGDQGFSDDVSAAIIITCRFDKLMWKYKNSRSYRVALLDAGHLSQVVQMVATSLDLRTWPTAAFYDEDVSTLLRLQANNIEYPLMVIGLGSGDPNPFDRDLGDGFPSI</sequence>
<evidence type="ECO:0000313" key="3">
    <source>
        <dbReference type="Proteomes" id="UP000770629"/>
    </source>
</evidence>
<dbReference type="InterPro" id="IPR020051">
    <property type="entry name" value="SagB-type_dehydrogenase"/>
</dbReference>
<feature type="domain" description="Nitroreductase" evidence="1">
    <location>
        <begin position="143"/>
        <end position="333"/>
    </location>
</feature>
<protein>
    <submittedName>
        <fullName evidence="2">SagB/ThcOx family dehydrogenase</fullName>
    </submittedName>
</protein>
<dbReference type="PANTHER" id="PTHR43745:SF2">
    <property type="entry name" value="NITROREDUCTASE MJ1384-RELATED"/>
    <property type="match status" value="1"/>
</dbReference>
<evidence type="ECO:0000313" key="2">
    <source>
        <dbReference type="EMBL" id="MBX5088237.1"/>
    </source>
</evidence>
<dbReference type="Gene3D" id="3.40.109.10">
    <property type="entry name" value="NADH Oxidase"/>
    <property type="match status" value="1"/>
</dbReference>
<dbReference type="Proteomes" id="UP000770629">
    <property type="component" value="Unassembled WGS sequence"/>
</dbReference>
<reference evidence="2 3" key="1">
    <citation type="submission" date="2020-04" db="EMBL/GenBank/DDBJ databases">
        <title>Global-level population genomics: horizontal gene transfer, symbiosis and evolution in Rhizobia.</title>
        <authorList>
            <person name="Gai Y."/>
        </authorList>
    </citation>
    <scope>NUCLEOTIDE SEQUENCE [LARGE SCALE GENOMIC DNA]</scope>
    <source>
        <strain evidence="2 3">BLR33</strain>
    </source>
</reference>
<dbReference type="InterPro" id="IPR052544">
    <property type="entry name" value="Bacteriocin_Proc_Enz"/>
</dbReference>
<dbReference type="InterPro" id="IPR029479">
    <property type="entry name" value="Nitroreductase"/>
</dbReference>